<organism evidence="2 3">
    <name type="scientific">Gonium pectorale</name>
    <name type="common">Green alga</name>
    <dbReference type="NCBI Taxonomy" id="33097"/>
    <lineage>
        <taxon>Eukaryota</taxon>
        <taxon>Viridiplantae</taxon>
        <taxon>Chlorophyta</taxon>
        <taxon>core chlorophytes</taxon>
        <taxon>Chlorophyceae</taxon>
        <taxon>CS clade</taxon>
        <taxon>Chlamydomonadales</taxon>
        <taxon>Volvocaceae</taxon>
        <taxon>Gonium</taxon>
    </lineage>
</organism>
<feature type="region of interest" description="Disordered" evidence="1">
    <location>
        <begin position="89"/>
        <end position="108"/>
    </location>
</feature>
<dbReference type="STRING" id="33097.A0A150GTE2"/>
<dbReference type="PANTHER" id="PTHR44394">
    <property type="entry name" value="BETA-ALANINE-ACTIVATING ENZYME"/>
    <property type="match status" value="1"/>
</dbReference>
<accession>A0A150GTE2</accession>
<protein>
    <submittedName>
        <fullName evidence="2">Uncharacterized protein</fullName>
    </submittedName>
</protein>
<dbReference type="InterPro" id="IPR045851">
    <property type="entry name" value="AMP-bd_C_sf"/>
</dbReference>
<name>A0A150GTE2_GONPE</name>
<dbReference type="PANTHER" id="PTHR44394:SF1">
    <property type="entry name" value="BETA-ALANINE-ACTIVATING ENZYME"/>
    <property type="match status" value="1"/>
</dbReference>
<feature type="region of interest" description="Disordered" evidence="1">
    <location>
        <begin position="405"/>
        <end position="475"/>
    </location>
</feature>
<evidence type="ECO:0000313" key="3">
    <source>
        <dbReference type="Proteomes" id="UP000075714"/>
    </source>
</evidence>
<dbReference type="AlphaFoldDB" id="A0A150GTE2"/>
<dbReference type="Proteomes" id="UP000075714">
    <property type="component" value="Unassembled WGS sequence"/>
</dbReference>
<sequence length="624" mass="62486">MARNAPPAVCRFVLTRRPGLASPAQASVPSLLRHLLPALRAARPRLTVLRLLVSSGEPLAEALAAELLEALPKEVQLLNLYEAGTAGPNDASQALPTGSMRGAGPQRSVPAGWPIGDTQIIIAPVPADGEEGGGGFEGGTAVSAPPAARFVRVQLTPAGVRLVVTARGVVPSPAATYFRTGDLGYVTPSGCLQLLGRIDTQIKVGGVRLDLAELEAALAGHPALHDVAVRAFGPPHSAAAAAAPGGAAGASAAAAPPPLVCYGPAGKILRAQLPPPAELLQPTATAAGPAAPPAPQPVATHDSALAAATTAAEIALSAAAVAAVAAAGDGGQRNGGGGAAATPPSEVAVMQAIVAATGLADLEATTNIFAAGATSLAAADIAGQLGVDVRLVLSYPSARSLAAALRRSRTGGNVSGTGASEPDTRKAGEAGDGPPPAKRQRLETPALTAPLVPPMTPHGSDGVARWEHHAPPPPPPALQQLSGRHTALAGQRDAATDQQRLALVTALDGSAHILQLDLDPDSDPGERGSEPAAGAVPRLRVLRLCAVRRPSPVFSAPLFLTLPEDRVDSSANRIGAGASVLQAGTSPVAIVGHVDGTVRALRFGLGRHTVDGDGTRPLDRPTVQ</sequence>
<dbReference type="OrthoDB" id="553349at2759"/>
<dbReference type="Gene3D" id="3.40.50.12780">
    <property type="entry name" value="N-terminal domain of ligase-like"/>
    <property type="match status" value="1"/>
</dbReference>
<comment type="caution">
    <text evidence="2">The sequence shown here is derived from an EMBL/GenBank/DDBJ whole genome shotgun (WGS) entry which is preliminary data.</text>
</comment>
<dbReference type="InterPro" id="IPR042099">
    <property type="entry name" value="ANL_N_sf"/>
</dbReference>
<dbReference type="InterPro" id="IPR052091">
    <property type="entry name" value="Beta-ala_Activ/Resist"/>
</dbReference>
<proteinExistence type="predicted"/>
<reference evidence="3" key="1">
    <citation type="journal article" date="2016" name="Nat. Commun.">
        <title>The Gonium pectorale genome demonstrates co-option of cell cycle regulation during the evolution of multicellularity.</title>
        <authorList>
            <person name="Hanschen E.R."/>
            <person name="Marriage T.N."/>
            <person name="Ferris P.J."/>
            <person name="Hamaji T."/>
            <person name="Toyoda A."/>
            <person name="Fujiyama A."/>
            <person name="Neme R."/>
            <person name="Noguchi H."/>
            <person name="Minakuchi Y."/>
            <person name="Suzuki M."/>
            <person name="Kawai-Toyooka H."/>
            <person name="Smith D.R."/>
            <person name="Sparks H."/>
            <person name="Anderson J."/>
            <person name="Bakaric R."/>
            <person name="Luria V."/>
            <person name="Karger A."/>
            <person name="Kirschner M.W."/>
            <person name="Durand P.M."/>
            <person name="Michod R.E."/>
            <person name="Nozaki H."/>
            <person name="Olson B.J."/>
        </authorList>
    </citation>
    <scope>NUCLEOTIDE SEQUENCE [LARGE SCALE GENOMIC DNA]</scope>
    <source>
        <strain evidence="3">NIES-2863</strain>
    </source>
</reference>
<gene>
    <name evidence="2" type="ORF">GPECTOR_8g73</name>
</gene>
<dbReference type="Gene3D" id="3.30.300.30">
    <property type="match status" value="1"/>
</dbReference>
<evidence type="ECO:0000256" key="1">
    <source>
        <dbReference type="SAM" id="MobiDB-lite"/>
    </source>
</evidence>
<dbReference type="GO" id="GO:0043041">
    <property type="term" value="P:amino acid activation for nonribosomal peptide biosynthetic process"/>
    <property type="evidence" value="ECO:0007669"/>
    <property type="project" value="TreeGrafter"/>
</dbReference>
<dbReference type="SUPFAM" id="SSF56801">
    <property type="entry name" value="Acetyl-CoA synthetase-like"/>
    <property type="match status" value="1"/>
</dbReference>
<keyword evidence="3" id="KW-1185">Reference proteome</keyword>
<evidence type="ECO:0000313" key="2">
    <source>
        <dbReference type="EMBL" id="KXZ53081.1"/>
    </source>
</evidence>
<dbReference type="EMBL" id="LSYV01000009">
    <property type="protein sequence ID" value="KXZ53081.1"/>
    <property type="molecule type" value="Genomic_DNA"/>
</dbReference>